<dbReference type="InterPro" id="IPR025240">
    <property type="entry name" value="DUF4189"/>
</dbReference>
<protein>
    <recommendedName>
        <fullName evidence="1">DUF4189 domain-containing protein</fullName>
    </recommendedName>
</protein>
<reference evidence="2" key="1">
    <citation type="submission" date="2023-03" db="EMBL/GenBank/DDBJ databases">
        <title>Amycolatopsis taiwanensis NBRC 103393.</title>
        <authorList>
            <person name="Ichikawa N."/>
            <person name="Sato H."/>
            <person name="Tonouchi N."/>
        </authorList>
    </citation>
    <scope>NUCLEOTIDE SEQUENCE</scope>
    <source>
        <strain evidence="2">NBRC 103393</strain>
    </source>
</reference>
<proteinExistence type="predicted"/>
<sequence>MAYSMSMDAVSASVRPRLESAEMAAINSCRSTGMNNPQYQGDCQGAVWVNNGYAAVAVHRQDNAVTAWGGGWGSSADRASQEAINRCENQGMGSCLIRENWEINPGPGAIGGSWGG</sequence>
<dbReference type="EMBL" id="BSTI01000002">
    <property type="protein sequence ID" value="GLY64414.1"/>
    <property type="molecule type" value="Genomic_DNA"/>
</dbReference>
<evidence type="ECO:0000313" key="3">
    <source>
        <dbReference type="Proteomes" id="UP001165136"/>
    </source>
</evidence>
<name>A0A9W6QUH6_9PSEU</name>
<keyword evidence="3" id="KW-1185">Reference proteome</keyword>
<dbReference type="AlphaFoldDB" id="A0A9W6QUH6"/>
<accession>A0A9W6QUH6</accession>
<evidence type="ECO:0000313" key="2">
    <source>
        <dbReference type="EMBL" id="GLY64414.1"/>
    </source>
</evidence>
<organism evidence="2 3">
    <name type="scientific">Amycolatopsis taiwanensis</name>
    <dbReference type="NCBI Taxonomy" id="342230"/>
    <lineage>
        <taxon>Bacteria</taxon>
        <taxon>Bacillati</taxon>
        <taxon>Actinomycetota</taxon>
        <taxon>Actinomycetes</taxon>
        <taxon>Pseudonocardiales</taxon>
        <taxon>Pseudonocardiaceae</taxon>
        <taxon>Amycolatopsis</taxon>
    </lineage>
</organism>
<dbReference type="Pfam" id="PF13827">
    <property type="entry name" value="DUF4189"/>
    <property type="match status" value="1"/>
</dbReference>
<dbReference type="Proteomes" id="UP001165136">
    <property type="component" value="Unassembled WGS sequence"/>
</dbReference>
<dbReference type="RefSeq" id="WP_285486042.1">
    <property type="nucleotide sequence ID" value="NZ_BSTI01000002.1"/>
</dbReference>
<feature type="domain" description="DUF4189" evidence="1">
    <location>
        <begin position="2"/>
        <end position="98"/>
    </location>
</feature>
<gene>
    <name evidence="2" type="ORF">Atai01_10330</name>
</gene>
<comment type="caution">
    <text evidence="2">The sequence shown here is derived from an EMBL/GenBank/DDBJ whole genome shotgun (WGS) entry which is preliminary data.</text>
</comment>
<evidence type="ECO:0000259" key="1">
    <source>
        <dbReference type="Pfam" id="PF13827"/>
    </source>
</evidence>